<gene>
    <name evidence="2" type="ORF">BSCA_1184</name>
</gene>
<dbReference type="Proteomes" id="UP000029033">
    <property type="component" value="Unassembled WGS sequence"/>
</dbReference>
<dbReference type="STRING" id="158787.BSCA_1184"/>
<evidence type="ECO:0000256" key="1">
    <source>
        <dbReference type="SAM" id="MobiDB-lite"/>
    </source>
</evidence>
<name>A0A087DK37_9BIFI</name>
<reference evidence="2 3" key="1">
    <citation type="submission" date="2014-03" db="EMBL/GenBank/DDBJ databases">
        <title>Genomics of Bifidobacteria.</title>
        <authorList>
            <person name="Ventura M."/>
            <person name="Milani C."/>
            <person name="Lugli G.A."/>
        </authorList>
    </citation>
    <scope>NUCLEOTIDE SEQUENCE [LARGE SCALE GENOMIC DNA]</scope>
    <source>
        <strain evidence="2 3">LMG 21589</strain>
    </source>
</reference>
<protein>
    <submittedName>
        <fullName evidence="2">Uncharacterized protein</fullName>
    </submittedName>
</protein>
<dbReference type="EMBL" id="JGZO01000001">
    <property type="protein sequence ID" value="KFI95887.1"/>
    <property type="molecule type" value="Genomic_DNA"/>
</dbReference>
<keyword evidence="3" id="KW-1185">Reference proteome</keyword>
<feature type="compositionally biased region" description="Low complexity" evidence="1">
    <location>
        <begin position="227"/>
        <end position="237"/>
    </location>
</feature>
<feature type="region of interest" description="Disordered" evidence="1">
    <location>
        <begin position="197"/>
        <end position="237"/>
    </location>
</feature>
<feature type="compositionally biased region" description="Low complexity" evidence="1">
    <location>
        <begin position="206"/>
        <end position="217"/>
    </location>
</feature>
<sequence>MSPCESAYSTATEVMSTLHADGWQPLGARYAAALTAQDQWIDVAAECTDRFDEGTIRAAQSRHLFRSIAGRLGIETGGGEITLSDVSALSGTDVLDIAGTVLDGMALAEDRAGFSAEILTARGASGASLALSNGHKTTGERLISLAGTKPADDPRQKVYEVGALLANPVTATDPANGLRASTLAVVEANCAREELAAVSGETGQVGTDEASGTSGTSGDSGTGSGSSGDSASSDTATRTDALRTLARLIGSRLDLAFEAGYPATDHALFDD</sequence>
<proteinExistence type="predicted"/>
<dbReference type="AlphaFoldDB" id="A0A087DK37"/>
<accession>A0A087DK37</accession>
<comment type="caution">
    <text evidence="2">The sequence shown here is derived from an EMBL/GenBank/DDBJ whole genome shotgun (WGS) entry which is preliminary data.</text>
</comment>
<organism evidence="2 3">
    <name type="scientific">Bifidobacterium scardovii</name>
    <dbReference type="NCBI Taxonomy" id="158787"/>
    <lineage>
        <taxon>Bacteria</taxon>
        <taxon>Bacillati</taxon>
        <taxon>Actinomycetota</taxon>
        <taxon>Actinomycetes</taxon>
        <taxon>Bifidobacteriales</taxon>
        <taxon>Bifidobacteriaceae</taxon>
        <taxon>Bifidobacterium</taxon>
    </lineage>
</organism>
<evidence type="ECO:0000313" key="3">
    <source>
        <dbReference type="Proteomes" id="UP000029033"/>
    </source>
</evidence>
<evidence type="ECO:0000313" key="2">
    <source>
        <dbReference type="EMBL" id="KFI95887.1"/>
    </source>
</evidence>
<dbReference type="eggNOG" id="ENOG5031XYD">
    <property type="taxonomic scope" value="Bacteria"/>
</dbReference>